<keyword evidence="3" id="KW-0597">Phosphoprotein</keyword>
<evidence type="ECO:0000256" key="15">
    <source>
        <dbReference type="ARBA" id="ARBA00080652"/>
    </source>
</evidence>
<evidence type="ECO:0000256" key="1">
    <source>
        <dbReference type="ARBA" id="ARBA00004651"/>
    </source>
</evidence>
<feature type="transmembrane region" description="Helical" evidence="17">
    <location>
        <begin position="1059"/>
        <end position="1081"/>
    </location>
</feature>
<comment type="subcellular location">
    <subcellularLocation>
        <location evidence="1">Cell membrane</location>
        <topology evidence="1">Multi-pass membrane protein</topology>
    </subcellularLocation>
</comment>
<accession>A0A8C6MV93</accession>
<feature type="domain" description="Ion transport" evidence="18">
    <location>
        <begin position="1250"/>
        <end position="1497"/>
    </location>
</feature>
<feature type="region of interest" description="Disordered" evidence="16">
    <location>
        <begin position="1647"/>
        <end position="1667"/>
    </location>
</feature>
<evidence type="ECO:0000256" key="5">
    <source>
        <dbReference type="ARBA" id="ARBA00022737"/>
    </source>
</evidence>
<keyword evidence="9" id="KW-0325">Glycoprotein</keyword>
<evidence type="ECO:0000256" key="13">
    <source>
        <dbReference type="ARBA" id="ARBA00062705"/>
    </source>
</evidence>
<dbReference type="Gene3D" id="1.10.287.70">
    <property type="match status" value="4"/>
</dbReference>
<dbReference type="GO" id="GO:0009617">
    <property type="term" value="P:response to bacterium"/>
    <property type="evidence" value="ECO:0007669"/>
    <property type="project" value="Ensembl"/>
</dbReference>
<organism evidence="21 22">
    <name type="scientific">Mus spicilegus</name>
    <name type="common">Mound-building mouse</name>
    <dbReference type="NCBI Taxonomy" id="10103"/>
    <lineage>
        <taxon>Eukaryota</taxon>
        <taxon>Metazoa</taxon>
        <taxon>Chordata</taxon>
        <taxon>Craniata</taxon>
        <taxon>Vertebrata</taxon>
        <taxon>Euteleostomi</taxon>
        <taxon>Mammalia</taxon>
        <taxon>Eutheria</taxon>
        <taxon>Euarchontoglires</taxon>
        <taxon>Glires</taxon>
        <taxon>Rodentia</taxon>
        <taxon>Myomorpha</taxon>
        <taxon>Muroidea</taxon>
        <taxon>Muridae</taxon>
        <taxon>Murinae</taxon>
        <taxon>Mus</taxon>
        <taxon>Mus</taxon>
    </lineage>
</organism>
<dbReference type="PRINTS" id="PR00170">
    <property type="entry name" value="NACHANNEL"/>
</dbReference>
<evidence type="ECO:0000256" key="7">
    <source>
        <dbReference type="ARBA" id="ARBA00023136"/>
    </source>
</evidence>
<dbReference type="CDD" id="cd13433">
    <property type="entry name" value="Na_channel_gate"/>
    <property type="match status" value="1"/>
</dbReference>
<evidence type="ECO:0000259" key="18">
    <source>
        <dbReference type="Pfam" id="PF00520"/>
    </source>
</evidence>
<feature type="transmembrane region" description="Helical" evidence="17">
    <location>
        <begin position="537"/>
        <end position="555"/>
    </location>
</feature>
<comment type="similarity">
    <text evidence="12">Belongs to the sodium channel (TC 1.A.1.10) family. SCN7A subfamily.</text>
</comment>
<comment type="subunit">
    <text evidence="13">The sodium channel formed by SCN7A is probably a heterooligomeric complex consisting of the ion conducting pore forming alpha subunit SCN7A and regulatory beta subunits such as SCN3B. Interacts with ATP1A1; activates ATP1A1 and thereby indirectly signals to nearby neurons to regulate sodium homeostasis.</text>
</comment>
<dbReference type="InterPro" id="IPR010526">
    <property type="entry name" value="Na_trans_assoc_dom"/>
</dbReference>
<feature type="domain" description="Ion transport" evidence="18">
    <location>
        <begin position="933"/>
        <end position="1202"/>
    </location>
</feature>
<feature type="transmembrane region" description="Helical" evidence="17">
    <location>
        <begin position="238"/>
        <end position="261"/>
    </location>
</feature>
<dbReference type="Gene3D" id="1.20.120.350">
    <property type="entry name" value="Voltage-gated potassium channels. Chain C"/>
    <property type="match status" value="4"/>
</dbReference>
<keyword evidence="22" id="KW-1185">Reference proteome</keyword>
<evidence type="ECO:0000256" key="16">
    <source>
        <dbReference type="SAM" id="MobiDB-lite"/>
    </source>
</evidence>
<dbReference type="GO" id="GO:0055078">
    <property type="term" value="P:sodium ion homeostasis"/>
    <property type="evidence" value="ECO:0007669"/>
    <property type="project" value="Ensembl"/>
</dbReference>
<evidence type="ECO:0000256" key="14">
    <source>
        <dbReference type="ARBA" id="ARBA00074784"/>
    </source>
</evidence>
<feature type="transmembrane region" description="Helical" evidence="17">
    <location>
        <begin position="1169"/>
        <end position="1193"/>
    </location>
</feature>
<dbReference type="Ensembl" id="ENSMSIT00000019709.1">
    <property type="protein sequence ID" value="ENSMSIP00000015523.1"/>
    <property type="gene ID" value="ENSMSIG00000013300.1"/>
</dbReference>
<dbReference type="InterPro" id="IPR043203">
    <property type="entry name" value="VGCC_Ca_Na"/>
</dbReference>
<evidence type="ECO:0000256" key="4">
    <source>
        <dbReference type="ARBA" id="ARBA00022692"/>
    </source>
</evidence>
<dbReference type="FunFam" id="1.20.5.1190:FF:000006">
    <property type="entry name" value="Sodium channel protein"/>
    <property type="match status" value="1"/>
</dbReference>
<keyword evidence="7 17" id="KW-0472">Membrane</keyword>
<feature type="transmembrane region" description="Helical" evidence="17">
    <location>
        <begin position="370"/>
        <end position="394"/>
    </location>
</feature>
<dbReference type="GO" id="GO:1990760">
    <property type="term" value="F:osmolarity-sensing monoatomic cation channel activity"/>
    <property type="evidence" value="ECO:0007669"/>
    <property type="project" value="Ensembl"/>
</dbReference>
<dbReference type="InterPro" id="IPR005821">
    <property type="entry name" value="Ion_trans_dom"/>
</dbReference>
<dbReference type="GO" id="GO:0005248">
    <property type="term" value="F:voltage-gated sodium channel activity"/>
    <property type="evidence" value="ECO:0007669"/>
    <property type="project" value="InterPro"/>
</dbReference>
<evidence type="ECO:0000259" key="20">
    <source>
        <dbReference type="Pfam" id="PF24609"/>
    </source>
</evidence>
<evidence type="ECO:0000256" key="3">
    <source>
        <dbReference type="ARBA" id="ARBA00022553"/>
    </source>
</evidence>
<comment type="function">
    <text evidence="11">Sodium leak channel functioning as an osmosensor regulating sodium ion levels in various tissues and organs. While most sodium channels are voltage-gated, SCN7A is not and lets sodium flow through membrane along its concentration gradient. In glial cells of the central nervous system, senses body-fluid sodium levels and controls salt intake behavior as well as voluntary water intake through activation of nearby neurons to maintain appropriate sodium levels in the body. By mediating sodium influx into keratinocytes, also plays a role in skin barrier homeostasis.</text>
</comment>
<dbReference type="GO" id="GO:0044325">
    <property type="term" value="F:transmembrane transporter binding"/>
    <property type="evidence" value="ECO:0007669"/>
    <property type="project" value="Ensembl"/>
</dbReference>
<evidence type="ECO:0000256" key="12">
    <source>
        <dbReference type="ARBA" id="ARBA00060976"/>
    </source>
</evidence>
<feature type="transmembrane region" description="Helical" evidence="17">
    <location>
        <begin position="507"/>
        <end position="525"/>
    </location>
</feature>
<comment type="catalytic activity">
    <reaction evidence="10">
        <text>Na(+)(in) = Na(+)(out)</text>
        <dbReference type="Rhea" id="RHEA:34963"/>
        <dbReference type="ChEBI" id="CHEBI:29101"/>
    </reaction>
</comment>
<feature type="transmembrane region" description="Helical" evidence="17">
    <location>
        <begin position="1369"/>
        <end position="1397"/>
    </location>
</feature>
<dbReference type="GO" id="GO:0001518">
    <property type="term" value="C:voltage-gated sodium channel complex"/>
    <property type="evidence" value="ECO:0007669"/>
    <property type="project" value="InterPro"/>
</dbReference>
<feature type="transmembrane region" description="Helical" evidence="17">
    <location>
        <begin position="1282"/>
        <end position="1300"/>
    </location>
</feature>
<evidence type="ECO:0000259" key="19">
    <source>
        <dbReference type="Pfam" id="PF06512"/>
    </source>
</evidence>
<sequence length="1681" mass="192275">MLTSPEPKGLVPFTTESLELIENHIAKKCNEEPEEEEGLKPNRNLEAGKRLPIPYGTLPRGTVSEPLEDVDPYYYVKRNTFMVLNRSRVIFRFNAVSIFCTLSPLNSLRRAAIKALVHPLFRLLILISVLTDSILMCMSNLPEWILAIENTLLGIYAFEILVKVIARGIWAGSFSFLGDLWNWLDFSVTLFELITRFSPLSSFLMLKTIRTFRILKIIPLNHGLQSIVMTLAQCLKKLFGAIALALFFLTVFSLLGMGLFMGNLKHKCLRWPEENENETLHNRTGSLNYSPERINFYYMEGAKYALLCGNRTDAGQCPEGYVCVKEGTNPDNGFTSFDNFGWSLLAMFRLMTQDYPELLYHQILYASGKVYMIFFVMISFWFAFYMTSLFLGILTMTYEKEKQRACEESGGLDPKCQQTVKELDEENDAAEMETTQIEMKKRSPTSINTTLDILEDTSLGHREEPETSRKKCPLCWHKFIKTCFIWKCSPCWVKLNEFADRVITHPLADLFLVICIVLNICFLALEHFPISEELRSLLHVGNLVFIGIYTIEMILKIIAMHPYGYFQISWNIFDSILVVLGLTEILLADVEGLAVFIPVPLIFTKLGKYGPPFKSLMRILGSSLMALKDLVLLLCIFVYFSAVFGMKLFGRSYKGCVCHIKEDCQPQRWHMSDFLHAYMTVFRILCGEWIETLWECMEVAGQAWCIPFYMMVILIGNLLILYLFVTLVSSFSYYDATSEVNKEAKNLQLAMARIKSGINSMLLKIMCTERRVPTEATDQICDPSVKENISGHTLSELSNTQTFLRYKDQSSSTEKTPVTESESHSLIASPSASETVPIASGESDIENLDNKETRSKSGNGGSKEKMKQSSSSECSTVDIAISEEEEMVYEHEKSKLHKNGYERKSSTGQVSRESRNGKIWKNIRKTCCKIVENSWFECFIGLVTLLCTGTLALEDIYIDQRKTIKILLEYADMIFAYIFILEMLLKWVAYGFKAFFSNNWYKLDFMVVIVFCLSLIGKTREDLNPLTSIKFLRALRVLSQFERMKVVLRALIKTTLPTVSVFLVCLMIWLLFSVIGVQLFAGKFYECIDPTKGERFPVFEVMNKSQCEKLLFNESMPWENAKLNFDNVGNGFLSLLQVATFNGWISIMNSAIDSVGVNMQPSFEYNLYMYSYFIIFVIFGLFLPLCMLIGVIIRNFNKQKIKQGGSNIFITVKQKKQYRALKKLLYADVQKPAPRPRNKFQGFLFDLVTHRVFNVIIILLICFQATTIMIQKDEQSPQMETAIFWMNSIFVMLFTLECILKLTAFRCHYFTSAWNVHDFMVVIFSITGLLLPLTIGQYFVPPSLVQLILLSRVIHILRPGKGPKVFHDLMLPLMLALPALLNISLLIFLVMFIYAIFGMYNFAYVKKEAGINDVSNFETFGSSMLCLFQVTTFSGWDGMLDAIFNSQWSDCDPDKINPGTQVKGDCGSPSVGIFYFVSYILISWLIIVNMYIVLIMEFLSIPSQKKSRTLSEDDFRRFFRVWNRFDPDRTQYIDSSKLSDFAAALDPPLFMAKPNKGQLVAMDLPMAAGDRIHCLDILLAFTKRVMGKDERVEKILSEIESGFMLANPFKITYEPITTTLKRKQEAVSATIIQRAYKSYRLRQNDKNVSDTPAIDDRRDDLTSKGVHSGKIEEKASIQTQI</sequence>
<dbReference type="FunFam" id="1.10.287.70:FF:000112">
    <property type="entry name" value="Sodium channel protein"/>
    <property type="match status" value="1"/>
</dbReference>
<keyword evidence="2" id="KW-1003">Cell membrane</keyword>
<dbReference type="FunFam" id="1.20.120.350:FF:000083">
    <property type="entry name" value="Sodium channel protein"/>
    <property type="match status" value="1"/>
</dbReference>
<dbReference type="Pfam" id="PF24609">
    <property type="entry name" value="IQ_SCN5A_C"/>
    <property type="match status" value="1"/>
</dbReference>
<feature type="domain" description="SCN5A-like C-terminal IQ motif" evidence="20">
    <location>
        <begin position="1618"/>
        <end position="1651"/>
    </location>
</feature>
<feature type="transmembrane region" description="Helical" evidence="17">
    <location>
        <begin position="974"/>
        <end position="993"/>
    </location>
</feature>
<dbReference type="FunFam" id="1.10.287.70:FF:000091">
    <property type="entry name" value="Sodium channel protein"/>
    <property type="match status" value="1"/>
</dbReference>
<name>A0A8C6MV93_MUSSI</name>
<keyword evidence="5" id="KW-0677">Repeat</keyword>
<evidence type="ECO:0000313" key="22">
    <source>
        <dbReference type="Proteomes" id="UP000694415"/>
    </source>
</evidence>
<dbReference type="Gene3D" id="1.20.5.1190">
    <property type="entry name" value="iswi atpase"/>
    <property type="match status" value="1"/>
</dbReference>
<dbReference type="GO" id="GO:0019725">
    <property type="term" value="P:cellular homeostasis"/>
    <property type="evidence" value="ECO:0007669"/>
    <property type="project" value="Ensembl"/>
</dbReference>
<evidence type="ECO:0000256" key="11">
    <source>
        <dbReference type="ARBA" id="ARBA00055010"/>
    </source>
</evidence>
<keyword evidence="6 17" id="KW-1133">Transmembrane helix</keyword>
<keyword evidence="4 17" id="KW-0812">Transmembrane</keyword>
<dbReference type="InterPro" id="IPR058542">
    <property type="entry name" value="IQ_SCN5A_C"/>
</dbReference>
<feature type="domain" description="Ion transport" evidence="18">
    <location>
        <begin position="118"/>
        <end position="404"/>
    </location>
</feature>
<proteinExistence type="inferred from homology"/>
<reference evidence="21" key="1">
    <citation type="submission" date="2025-08" db="UniProtKB">
        <authorList>
            <consortium name="Ensembl"/>
        </authorList>
    </citation>
    <scope>IDENTIFICATION</scope>
</reference>
<feature type="compositionally biased region" description="Basic and acidic residues" evidence="16">
    <location>
        <begin position="1647"/>
        <end position="1662"/>
    </location>
</feature>
<keyword evidence="8" id="KW-1015">Disulfide bond</keyword>
<dbReference type="Pfam" id="PF06512">
    <property type="entry name" value="Na_trans_assoc"/>
    <property type="match status" value="1"/>
</dbReference>
<evidence type="ECO:0000313" key="21">
    <source>
        <dbReference type="Ensembl" id="ENSMSIP00000015523.1"/>
    </source>
</evidence>
<dbReference type="SUPFAM" id="SSF81324">
    <property type="entry name" value="Voltage-gated potassium channels"/>
    <property type="match status" value="4"/>
</dbReference>
<feature type="compositionally biased region" description="Polar residues" evidence="16">
    <location>
        <begin position="806"/>
        <end position="834"/>
    </location>
</feature>
<dbReference type="GO" id="GO:0007231">
    <property type="term" value="P:osmosensory signaling pathway"/>
    <property type="evidence" value="ECO:0007669"/>
    <property type="project" value="Ensembl"/>
</dbReference>
<dbReference type="FunFam" id="1.10.238.10:FF:000171">
    <property type="entry name" value="Sodium channel protein"/>
    <property type="match status" value="1"/>
</dbReference>
<feature type="transmembrane region" description="Helical" evidence="17">
    <location>
        <begin position="1252"/>
        <end position="1270"/>
    </location>
</feature>
<dbReference type="InterPro" id="IPR044564">
    <property type="entry name" value="Na_chnl_inactivation_gate"/>
</dbReference>
<dbReference type="FunFam" id="1.20.120.350:FF:000057">
    <property type="entry name" value="Sodium channel protein"/>
    <property type="match status" value="1"/>
</dbReference>
<evidence type="ECO:0000256" key="6">
    <source>
        <dbReference type="ARBA" id="ARBA00022989"/>
    </source>
</evidence>
<feature type="domain" description="Ion transport" evidence="18">
    <location>
        <begin position="506"/>
        <end position="731"/>
    </location>
</feature>
<feature type="region of interest" description="Disordered" evidence="16">
    <location>
        <begin position="806"/>
        <end position="875"/>
    </location>
</feature>
<dbReference type="InterPro" id="IPR027359">
    <property type="entry name" value="Volt_channel_dom_sf"/>
</dbReference>
<feature type="transmembrane region" description="Helical" evidence="17">
    <location>
        <begin position="1312"/>
        <end position="1333"/>
    </location>
</feature>
<dbReference type="GeneTree" id="ENSGT00940000162042"/>
<feature type="transmembrane region" description="Helical" evidence="17">
    <location>
        <begin position="708"/>
        <end position="734"/>
    </location>
</feature>
<dbReference type="InterPro" id="IPR001696">
    <property type="entry name" value="Na_channel_asu"/>
</dbReference>
<dbReference type="PANTHER" id="PTHR10037">
    <property type="entry name" value="VOLTAGE-GATED CATION CHANNEL CALCIUM AND SODIUM"/>
    <property type="match status" value="1"/>
</dbReference>
<protein>
    <recommendedName>
        <fullName evidence="14">Sodium channel protein type 7 subunit alpha</fullName>
    </recommendedName>
    <alternativeName>
        <fullName evidence="15">Nax channel</fullName>
    </alternativeName>
</protein>
<feature type="transmembrane region" description="Helical" evidence="17">
    <location>
        <begin position="1473"/>
        <end position="1499"/>
    </location>
</feature>
<evidence type="ECO:0000256" key="17">
    <source>
        <dbReference type="SAM" id="Phobius"/>
    </source>
</evidence>
<dbReference type="Proteomes" id="UP000694415">
    <property type="component" value="Unplaced"/>
</dbReference>
<feature type="transmembrane region" description="Helical" evidence="17">
    <location>
        <begin position="623"/>
        <end position="644"/>
    </location>
</feature>
<dbReference type="Gene3D" id="1.10.238.10">
    <property type="entry name" value="EF-hand"/>
    <property type="match status" value="1"/>
</dbReference>
<reference evidence="21" key="2">
    <citation type="submission" date="2025-09" db="UniProtKB">
        <authorList>
            <consortium name="Ensembl"/>
        </authorList>
    </citation>
    <scope>IDENTIFICATION</scope>
</reference>
<feature type="transmembrane region" description="Helical" evidence="17">
    <location>
        <begin position="576"/>
        <end position="603"/>
    </location>
</feature>
<dbReference type="FunFam" id="1.20.120.350:FF:000059">
    <property type="entry name" value="Sodium channel protein"/>
    <property type="match status" value="1"/>
</dbReference>
<evidence type="ECO:0000256" key="10">
    <source>
        <dbReference type="ARBA" id="ARBA00036239"/>
    </source>
</evidence>
<evidence type="ECO:0000256" key="9">
    <source>
        <dbReference type="ARBA" id="ARBA00023180"/>
    </source>
</evidence>
<dbReference type="PANTHER" id="PTHR10037:SF14">
    <property type="entry name" value="SODIUM CHANNEL PROTEIN"/>
    <property type="match status" value="1"/>
</dbReference>
<dbReference type="GO" id="GO:0097386">
    <property type="term" value="C:glial cell projection"/>
    <property type="evidence" value="ECO:0007669"/>
    <property type="project" value="Ensembl"/>
</dbReference>
<evidence type="ECO:0000256" key="2">
    <source>
        <dbReference type="ARBA" id="ARBA00022475"/>
    </source>
</evidence>
<dbReference type="Pfam" id="PF00520">
    <property type="entry name" value="Ion_trans"/>
    <property type="match status" value="4"/>
</dbReference>
<feature type="transmembrane region" description="Helical" evidence="17">
    <location>
        <begin position="934"/>
        <end position="953"/>
    </location>
</feature>
<feature type="domain" description="Sodium ion transport-associated" evidence="19">
    <location>
        <begin position="743"/>
        <end position="927"/>
    </location>
</feature>
<evidence type="ECO:0000256" key="8">
    <source>
        <dbReference type="ARBA" id="ARBA00023157"/>
    </source>
</evidence>